<dbReference type="Proteomes" id="UP000179344">
    <property type="component" value="Unassembled WGS sequence"/>
</dbReference>
<dbReference type="Pfam" id="PF00329">
    <property type="entry name" value="Complex1_30kDa"/>
    <property type="match status" value="1"/>
</dbReference>
<feature type="non-terminal residue" evidence="6">
    <location>
        <position position="1"/>
    </location>
</feature>
<reference evidence="6 7" key="1">
    <citation type="journal article" date="2016" name="Nat. Commun.">
        <title>Thousands of microbial genomes shed light on interconnected biogeochemical processes in an aquifer system.</title>
        <authorList>
            <person name="Anantharaman K."/>
            <person name="Brown C.T."/>
            <person name="Hug L.A."/>
            <person name="Sharon I."/>
            <person name="Castelle C.J."/>
            <person name="Probst A.J."/>
            <person name="Thomas B.C."/>
            <person name="Singh A."/>
            <person name="Wilkins M.J."/>
            <person name="Karaoz U."/>
            <person name="Brodie E.L."/>
            <person name="Williams K.H."/>
            <person name="Hubbard S.S."/>
            <person name="Banfield J.F."/>
        </authorList>
    </citation>
    <scope>NUCLEOTIDE SEQUENCE [LARGE SCALE GENOMIC DNA]</scope>
</reference>
<evidence type="ECO:0000313" key="7">
    <source>
        <dbReference type="Proteomes" id="UP000179344"/>
    </source>
</evidence>
<keyword evidence="4" id="KW-0874">Quinone</keyword>
<sequence length="157" mass="18115">QLRDAPEFGCAQLIDLCGVDYLYHGRETDETGTSWSGPRFAVVYHLLSLAHNRRLRLRTFLDDELPVVESVVGIWSSANWFEREAFDLFGIVFDGHPDLRRILTDYGFIGHPFRKDFPLIGQVEMRYDPDKGRVVYQPVSIEARVLVPRVIREEGYG</sequence>
<evidence type="ECO:0000259" key="5">
    <source>
        <dbReference type="Pfam" id="PF00329"/>
    </source>
</evidence>
<evidence type="ECO:0000256" key="1">
    <source>
        <dbReference type="ARBA" id="ARBA00007569"/>
    </source>
</evidence>
<comment type="catalytic activity">
    <reaction evidence="4">
        <text>a quinone + NADH + 5 H(+)(in) = a quinol + NAD(+) + 4 H(+)(out)</text>
        <dbReference type="Rhea" id="RHEA:57888"/>
        <dbReference type="ChEBI" id="CHEBI:15378"/>
        <dbReference type="ChEBI" id="CHEBI:24646"/>
        <dbReference type="ChEBI" id="CHEBI:57540"/>
        <dbReference type="ChEBI" id="CHEBI:57945"/>
        <dbReference type="ChEBI" id="CHEBI:132124"/>
    </reaction>
</comment>
<comment type="caution">
    <text evidence="6">The sequence shown here is derived from an EMBL/GenBank/DDBJ whole genome shotgun (WGS) entry which is preliminary data.</text>
</comment>
<dbReference type="EC" id="7.1.1.-" evidence="4"/>
<dbReference type="PANTHER" id="PTHR10884:SF14">
    <property type="entry name" value="NADH DEHYDROGENASE [UBIQUINONE] IRON-SULFUR PROTEIN 3, MITOCHONDRIAL"/>
    <property type="match status" value="1"/>
</dbReference>
<keyword evidence="3" id="KW-0520">NAD</keyword>
<proteinExistence type="inferred from homology"/>
<organism evidence="6 7">
    <name type="scientific">Candidatus Muproteobacteria bacterium RBG_16_65_31</name>
    <dbReference type="NCBI Taxonomy" id="1817759"/>
    <lineage>
        <taxon>Bacteria</taxon>
        <taxon>Pseudomonadati</taxon>
        <taxon>Pseudomonadota</taxon>
        <taxon>Candidatus Muproteobacteria</taxon>
    </lineage>
</organism>
<dbReference type="GO" id="GO:0048038">
    <property type="term" value="F:quinone binding"/>
    <property type="evidence" value="ECO:0007669"/>
    <property type="project" value="UniProtKB-KW"/>
</dbReference>
<dbReference type="GO" id="GO:0016651">
    <property type="term" value="F:oxidoreductase activity, acting on NAD(P)H"/>
    <property type="evidence" value="ECO:0007669"/>
    <property type="project" value="InterPro"/>
</dbReference>
<evidence type="ECO:0000256" key="2">
    <source>
        <dbReference type="ARBA" id="ARBA00022448"/>
    </source>
</evidence>
<dbReference type="NCBIfam" id="TIGR01961">
    <property type="entry name" value="NuoC_fam"/>
    <property type="match status" value="1"/>
</dbReference>
<feature type="domain" description="NADH:ubiquinone oxidoreductase 30kDa subunit" evidence="5">
    <location>
        <begin position="2"/>
        <end position="122"/>
    </location>
</feature>
<dbReference type="InterPro" id="IPR037232">
    <property type="entry name" value="NADH_quin_OxRdtase_su_C/D-like"/>
</dbReference>
<dbReference type="InterPro" id="IPR001268">
    <property type="entry name" value="NADH_UbQ_OxRdtase_30kDa_su"/>
</dbReference>
<dbReference type="InterPro" id="IPR010218">
    <property type="entry name" value="NADH_DH_suC"/>
</dbReference>
<dbReference type="InterPro" id="IPR020396">
    <property type="entry name" value="NADH_UbQ_OxRdtase_CS"/>
</dbReference>
<evidence type="ECO:0000256" key="4">
    <source>
        <dbReference type="RuleBase" id="RU003582"/>
    </source>
</evidence>
<dbReference type="AlphaFoldDB" id="A0A1F6TIP7"/>
<protein>
    <recommendedName>
        <fullName evidence="4">NADH-quinone oxidoreductase</fullName>
        <ecNumber evidence="4">7.1.1.-</ecNumber>
    </recommendedName>
</protein>
<dbReference type="GO" id="GO:0008137">
    <property type="term" value="F:NADH dehydrogenase (ubiquinone) activity"/>
    <property type="evidence" value="ECO:0007669"/>
    <property type="project" value="InterPro"/>
</dbReference>
<comment type="function">
    <text evidence="4">NDH-1 shuttles electrons from NADH, via FMN and iron-sulfur (Fe-S) centers, to quinones in the respiratory chain.</text>
</comment>
<dbReference type="SUPFAM" id="SSF143243">
    <property type="entry name" value="Nqo5-like"/>
    <property type="match status" value="1"/>
</dbReference>
<accession>A0A1F6TIP7</accession>
<dbReference type="NCBIfam" id="NF004730">
    <property type="entry name" value="PRK06074.1-1"/>
    <property type="match status" value="1"/>
</dbReference>
<evidence type="ECO:0000313" key="6">
    <source>
        <dbReference type="EMBL" id="OGI45027.1"/>
    </source>
</evidence>
<dbReference type="Gene3D" id="3.30.460.80">
    <property type="entry name" value="NADH:ubiquinone oxidoreductase, 30kDa subunit"/>
    <property type="match status" value="1"/>
</dbReference>
<dbReference type="HAMAP" id="MF_01357">
    <property type="entry name" value="NDH1_NuoC"/>
    <property type="match status" value="1"/>
</dbReference>
<dbReference type="EMBL" id="MFST01000025">
    <property type="protein sequence ID" value="OGI45027.1"/>
    <property type="molecule type" value="Genomic_DNA"/>
</dbReference>
<dbReference type="PROSITE" id="PS00542">
    <property type="entry name" value="COMPLEX1_30K"/>
    <property type="match status" value="1"/>
</dbReference>
<evidence type="ECO:0000256" key="3">
    <source>
        <dbReference type="RuleBase" id="RU003456"/>
    </source>
</evidence>
<dbReference type="PANTHER" id="PTHR10884">
    <property type="entry name" value="NADH DEHYDROGENASE UBIQUINONE IRON-SULFUR PROTEIN 3"/>
    <property type="match status" value="1"/>
</dbReference>
<gene>
    <name evidence="6" type="ORF">A2V92_06705</name>
</gene>
<name>A0A1F6TIP7_9PROT</name>
<feature type="non-terminal residue" evidence="6">
    <location>
        <position position="157"/>
    </location>
</feature>
<comment type="similarity">
    <text evidence="1 3">Belongs to the complex I 30 kDa subunit family.</text>
</comment>
<keyword evidence="3" id="KW-1278">Translocase</keyword>
<keyword evidence="2 3" id="KW-0813">Transport</keyword>